<accession>A0A9P4IX49</accession>
<dbReference type="CDD" id="cd18186">
    <property type="entry name" value="BTB_POZ_ZBTB_KLHL-like"/>
    <property type="match status" value="1"/>
</dbReference>
<dbReference type="Gene3D" id="3.30.710.10">
    <property type="entry name" value="Potassium Channel Kv1.1, Chain A"/>
    <property type="match status" value="1"/>
</dbReference>
<proteinExistence type="predicted"/>
<dbReference type="Pfam" id="PF00651">
    <property type="entry name" value="BTB"/>
    <property type="match status" value="1"/>
</dbReference>
<dbReference type="OrthoDB" id="6359816at2759"/>
<sequence length="268" mass="30990">MSALKAANPRWDKSLPESIRPDTLLRFVNLQFCSLYSSGDLSDCKIKLATKTVKLHTIVLTRACKYFEKAFMGSFKEGKSRELDLSDDDENVVEMMLKFMYYFSEAAIYGKESDESFWSRKIDLYILADRFGYEPLKNSLANTFLDVKDIKRMKFTANSFFAFLKAVENGGPLGEERFKKLMEDAIRNNMRLIKKLTVTDREAWFKRLPSISSIIVQILFDNIGTLALYRCTKRGCVFYGHVSSRDNYVTCGRCDWRDSDHVKVSSDF</sequence>
<comment type="caution">
    <text evidence="2">The sequence shown here is derived from an EMBL/GenBank/DDBJ whole genome shotgun (WGS) entry which is preliminary data.</text>
</comment>
<dbReference type="InterPro" id="IPR011333">
    <property type="entry name" value="SKP1/BTB/POZ_sf"/>
</dbReference>
<dbReference type="PANTHER" id="PTHR47843">
    <property type="entry name" value="BTB DOMAIN-CONTAINING PROTEIN-RELATED"/>
    <property type="match status" value="1"/>
</dbReference>
<evidence type="ECO:0000313" key="3">
    <source>
        <dbReference type="Proteomes" id="UP000799439"/>
    </source>
</evidence>
<dbReference type="PROSITE" id="PS50097">
    <property type="entry name" value="BTB"/>
    <property type="match status" value="1"/>
</dbReference>
<dbReference type="SUPFAM" id="SSF54695">
    <property type="entry name" value="POZ domain"/>
    <property type="match status" value="1"/>
</dbReference>
<keyword evidence="3" id="KW-1185">Reference proteome</keyword>
<dbReference type="AlphaFoldDB" id="A0A9P4IX49"/>
<organism evidence="2 3">
    <name type="scientific">Myriangium duriaei CBS 260.36</name>
    <dbReference type="NCBI Taxonomy" id="1168546"/>
    <lineage>
        <taxon>Eukaryota</taxon>
        <taxon>Fungi</taxon>
        <taxon>Dikarya</taxon>
        <taxon>Ascomycota</taxon>
        <taxon>Pezizomycotina</taxon>
        <taxon>Dothideomycetes</taxon>
        <taxon>Dothideomycetidae</taxon>
        <taxon>Myriangiales</taxon>
        <taxon>Myriangiaceae</taxon>
        <taxon>Myriangium</taxon>
    </lineage>
</organism>
<reference evidence="2" key="1">
    <citation type="journal article" date="2020" name="Stud. Mycol.">
        <title>101 Dothideomycetes genomes: a test case for predicting lifestyles and emergence of pathogens.</title>
        <authorList>
            <person name="Haridas S."/>
            <person name="Albert R."/>
            <person name="Binder M."/>
            <person name="Bloem J."/>
            <person name="Labutti K."/>
            <person name="Salamov A."/>
            <person name="Andreopoulos B."/>
            <person name="Baker S."/>
            <person name="Barry K."/>
            <person name="Bills G."/>
            <person name="Bluhm B."/>
            <person name="Cannon C."/>
            <person name="Castanera R."/>
            <person name="Culley D."/>
            <person name="Daum C."/>
            <person name="Ezra D."/>
            <person name="Gonzalez J."/>
            <person name="Henrissat B."/>
            <person name="Kuo A."/>
            <person name="Liang C."/>
            <person name="Lipzen A."/>
            <person name="Lutzoni F."/>
            <person name="Magnuson J."/>
            <person name="Mondo S."/>
            <person name="Nolan M."/>
            <person name="Ohm R."/>
            <person name="Pangilinan J."/>
            <person name="Park H.-J."/>
            <person name="Ramirez L."/>
            <person name="Alfaro M."/>
            <person name="Sun H."/>
            <person name="Tritt A."/>
            <person name="Yoshinaga Y."/>
            <person name="Zwiers L.-H."/>
            <person name="Turgeon B."/>
            <person name="Goodwin S."/>
            <person name="Spatafora J."/>
            <person name="Crous P."/>
            <person name="Grigoriev I."/>
        </authorList>
    </citation>
    <scope>NUCLEOTIDE SEQUENCE</scope>
    <source>
        <strain evidence="2">CBS 260.36</strain>
    </source>
</reference>
<gene>
    <name evidence="2" type="ORF">K461DRAFT_307882</name>
</gene>
<evidence type="ECO:0000259" key="1">
    <source>
        <dbReference type="PROSITE" id="PS50097"/>
    </source>
</evidence>
<dbReference type="InterPro" id="IPR000210">
    <property type="entry name" value="BTB/POZ_dom"/>
</dbReference>
<evidence type="ECO:0000313" key="2">
    <source>
        <dbReference type="EMBL" id="KAF2151261.1"/>
    </source>
</evidence>
<dbReference type="EMBL" id="ML996088">
    <property type="protein sequence ID" value="KAF2151261.1"/>
    <property type="molecule type" value="Genomic_DNA"/>
</dbReference>
<name>A0A9P4IX49_9PEZI</name>
<dbReference type="Proteomes" id="UP000799439">
    <property type="component" value="Unassembled WGS sequence"/>
</dbReference>
<feature type="domain" description="BTB" evidence="1">
    <location>
        <begin position="42"/>
        <end position="101"/>
    </location>
</feature>
<protein>
    <recommendedName>
        <fullName evidence="1">BTB domain-containing protein</fullName>
    </recommendedName>
</protein>